<sequence>MTTSITDIFNRTALLAVHEGTQATVDAALDAHVATGMAIVADSVASDVRGQAALCTAVATAVRAFGQVIVITDGSLPLTAGPHRGHTIAQMVEQEGARHADDLTEVPADWPVLYLGDATLPAPDGGVRLRAGWSGWTAHVHPADTRAGHPAEGNVLAAIAAGALGVHEAFGAIRNRPGSDAGWRTLTVNLWHPGTSAEGPELTHAPAAWWIVGLGHLGQAYAWVMSWLTYTDPPRVEIVLQDTQRVVDANHSTGLLTPVKPDPVRKTRLAAAVLERAGYDVVILDRRLDHTSRVLTEDHHVALLGVDSLDPRRLISEVGWKLAIDAGLGVGPADFNALLLRRFPAQVTSDQVPGWKSDVPQQRRAPTAALADLEQRDPCGSVQLAGTAVGAAFVGVVTACLAVAQGARATLSGDGFDVINLHLQTNDVDIAPATREVDVIGGRLLPEGDQRPAISETAAGEGSQDRVTR</sequence>
<protein>
    <recommendedName>
        <fullName evidence="4">ThiF family protein</fullName>
    </recommendedName>
</protein>
<reference evidence="3" key="1">
    <citation type="submission" date="2016-06" db="EMBL/GenBank/DDBJ databases">
        <authorList>
            <person name="Varghese N."/>
        </authorList>
    </citation>
    <scope>NUCLEOTIDE SEQUENCE [LARGE SCALE GENOMIC DNA]</scope>
    <source>
        <strain evidence="3">DSM 43171</strain>
    </source>
</reference>
<gene>
    <name evidence="2" type="ORF">GA0070560_11492</name>
</gene>
<dbReference type="AlphaFoldDB" id="A0A1C5IP06"/>
<keyword evidence="3" id="KW-1185">Reference proteome</keyword>
<evidence type="ECO:0008006" key="4">
    <source>
        <dbReference type="Google" id="ProtNLM"/>
    </source>
</evidence>
<proteinExistence type="predicted"/>
<accession>A0A1C5IP06</accession>
<dbReference type="Proteomes" id="UP000199408">
    <property type="component" value="Unassembled WGS sequence"/>
</dbReference>
<dbReference type="RefSeq" id="WP_091299093.1">
    <property type="nucleotide sequence ID" value="NZ_FMDN01000014.1"/>
</dbReference>
<evidence type="ECO:0000313" key="3">
    <source>
        <dbReference type="Proteomes" id="UP000199408"/>
    </source>
</evidence>
<organism evidence="2 3">
    <name type="scientific">Micromonospora halophytica</name>
    <dbReference type="NCBI Taxonomy" id="47864"/>
    <lineage>
        <taxon>Bacteria</taxon>
        <taxon>Bacillati</taxon>
        <taxon>Actinomycetota</taxon>
        <taxon>Actinomycetes</taxon>
        <taxon>Micromonosporales</taxon>
        <taxon>Micromonosporaceae</taxon>
        <taxon>Micromonospora</taxon>
    </lineage>
</organism>
<dbReference type="EMBL" id="FMDN01000014">
    <property type="protein sequence ID" value="SCG60032.1"/>
    <property type="molecule type" value="Genomic_DNA"/>
</dbReference>
<feature type="region of interest" description="Disordered" evidence="1">
    <location>
        <begin position="444"/>
        <end position="469"/>
    </location>
</feature>
<dbReference type="OrthoDB" id="9087947at2"/>
<name>A0A1C5IP06_9ACTN</name>
<evidence type="ECO:0000256" key="1">
    <source>
        <dbReference type="SAM" id="MobiDB-lite"/>
    </source>
</evidence>
<evidence type="ECO:0000313" key="2">
    <source>
        <dbReference type="EMBL" id="SCG60032.1"/>
    </source>
</evidence>
<dbReference type="STRING" id="47864.GA0070560_11492"/>